<protein>
    <submittedName>
        <fullName evidence="2">Coenzyme F420 hydrogenase/dehydrogenase, beta subunit C-terminal domain</fullName>
    </submittedName>
</protein>
<keyword evidence="3" id="KW-1185">Reference proteome</keyword>
<dbReference type="Proteomes" id="UP001596104">
    <property type="component" value="Unassembled WGS sequence"/>
</dbReference>
<dbReference type="InterPro" id="IPR045220">
    <property type="entry name" value="FRHB/FDHB/HCAR-like"/>
</dbReference>
<dbReference type="PANTHER" id="PTHR31332">
    <property type="entry name" value="7-HYDROXYMETHYL CHLOROPHYLL A REDUCTASE, CHLOROPLASTIC"/>
    <property type="match status" value="1"/>
</dbReference>
<dbReference type="EMBL" id="JBHSLV010000078">
    <property type="protein sequence ID" value="MFC5396984.1"/>
    <property type="molecule type" value="Genomic_DNA"/>
</dbReference>
<proteinExistence type="predicted"/>
<dbReference type="RefSeq" id="WP_377013833.1">
    <property type="nucleotide sequence ID" value="NZ_JBHSLV010000078.1"/>
</dbReference>
<name>A0ABW0HM25_9HYPH</name>
<organism evidence="2 3">
    <name type="scientific">Bosea vestrisii</name>
    <dbReference type="NCBI Taxonomy" id="151416"/>
    <lineage>
        <taxon>Bacteria</taxon>
        <taxon>Pseudomonadati</taxon>
        <taxon>Pseudomonadota</taxon>
        <taxon>Alphaproteobacteria</taxon>
        <taxon>Hyphomicrobiales</taxon>
        <taxon>Boseaceae</taxon>
        <taxon>Bosea</taxon>
    </lineage>
</organism>
<evidence type="ECO:0000313" key="3">
    <source>
        <dbReference type="Proteomes" id="UP001596104"/>
    </source>
</evidence>
<dbReference type="Pfam" id="PF04432">
    <property type="entry name" value="FrhB_FdhB_C"/>
    <property type="match status" value="1"/>
</dbReference>
<evidence type="ECO:0000259" key="1">
    <source>
        <dbReference type="Pfam" id="PF04432"/>
    </source>
</evidence>
<feature type="domain" description="Coenzyme F420 hydrogenase/dehydrogenase beta subunit C-terminal" evidence="1">
    <location>
        <begin position="183"/>
        <end position="356"/>
    </location>
</feature>
<sequence>MADRAQMHPLEAIVARGQCMGCGFCAATLSDAAESVSVAMARDETDGIYRPVVSGWQPGQAPGAFLCPGAEMDLPALAQEAYGREPPDPMLGEVVATCAAYSNDADERMRAASGGVVPALIRLLFDSGRITRAYVLGTLPGQRDGAGHEIRNAGAFATAHGSHYHPSDFGAGLRGFLEGEGPFAFVGLPCQVAAMRKLILERPALQRDAVVLISLFCGGLNSYHGIGYYLARHGVDPGQVREIGYRDGAWPGRIRLALADGTTRTIARIRGNSRAMVMHYMAAFQGFWMLKRCRICPDQIGDFADIAVGDPHSRRFRDMSAAAGGGGFSAVVTRSAAGQALMEEAAARGYLAQMPMSREEVAESQGYTLVQRRAAEVYAQIDGKLGGTPPKVAVYTALRGKESATARRVAWIDMLKLKLDLRKPVPAIVWVWQVAEYLILRFPLAEFGRRLKNIVSNR</sequence>
<dbReference type="PANTHER" id="PTHR31332:SF0">
    <property type="entry name" value="7-HYDROXYMETHYL CHLOROPHYLL A REDUCTASE, CHLOROPLASTIC"/>
    <property type="match status" value="1"/>
</dbReference>
<evidence type="ECO:0000313" key="2">
    <source>
        <dbReference type="EMBL" id="MFC5396984.1"/>
    </source>
</evidence>
<accession>A0ABW0HM25</accession>
<dbReference type="InterPro" id="IPR007525">
    <property type="entry name" value="FrhB_FdhB_C"/>
</dbReference>
<reference evidence="3" key="1">
    <citation type="journal article" date="2019" name="Int. J. Syst. Evol. Microbiol.">
        <title>The Global Catalogue of Microorganisms (GCM) 10K type strain sequencing project: providing services to taxonomists for standard genome sequencing and annotation.</title>
        <authorList>
            <consortium name="The Broad Institute Genomics Platform"/>
            <consortium name="The Broad Institute Genome Sequencing Center for Infectious Disease"/>
            <person name="Wu L."/>
            <person name="Ma J."/>
        </authorList>
    </citation>
    <scope>NUCLEOTIDE SEQUENCE [LARGE SCALE GENOMIC DNA]</scope>
    <source>
        <strain evidence="3">CGMCC 1.16326</strain>
    </source>
</reference>
<comment type="caution">
    <text evidence="2">The sequence shown here is derived from an EMBL/GenBank/DDBJ whole genome shotgun (WGS) entry which is preliminary data.</text>
</comment>
<gene>
    <name evidence="2" type="ORF">ACFPPC_30485</name>
</gene>